<sequence length="850" mass="96256">MEVSKVSDQVESALVASGQSQAFTFAQTPEAFKVFFASLYKNPLYAMVREALCNAWDSHIANGTTSTPIKVAIDDGHLVIEDSGTGIPHAKMGEVYCTIGNSTKKNDGRQTGGFGYGCKSPYAYTDNFEVTAYHGGVRTIYRMLRSDPNKDGFPSFTPIVSLPTVRTGLTLRIPVPENTIRNIHSIIREVVFLGSISCDMDGEILPTLDMSIDENSFAFVPQYATGMTNTRSIYVRYGNVVYPLSDHEVYHDDYELIGNLLDHVSGRCNYNLILQAKPDSLAITPSREEMSMQDITVKAVQGLFDEFFAKVPEALDKEIKAVTDGLYAERKELPIFEEIYEANKALTLTSDLSREWNSASDSNNVSFRHLALSSVLAESRITYKFFPPYIKDLCSRIEALPPQERQMYASWSDEVKRLMGKTSRTRTRHYMPRGFSVSVRNMVQGLWKKAVIAHINDEDLSKRPLLMMSLRQAVYEPSDARPPYLEIRKLKDVVNPTGALKKTILLTFTKQNTFEIARARLRQLYGKDFRPEGVLIQVLHKRSREAVKHAVETYTQAGYHVEDLTVSKEADPHHVKRIFVEREEVQKKAEVTRLVNKGDAPIFNKQGHVLALSNLLDAQGKVDVTTYRKRAYPAYIAKPKAIVQIALNKDTPKATIKCEATGTVFSFIVADLAELYGNEVGIVMTQPQYLKAKTEISFSELVTKDADAYMKKSAWFKARAAHTVSRNYAMNIRGWPFYTRVLQRIVDGDKTFLYLFDVKKVERPEREKSPISNIAKYHMDTNTSKAYDQMKKSVKPYPFIDRLVNKWKKCVPVHDGVISVYIDNMASIHNKETLECNRRVLRALAKITKE</sequence>
<keyword evidence="1" id="KW-0808">Transferase</keyword>
<keyword evidence="1" id="KW-0418">Kinase</keyword>
<dbReference type="EMBL" id="MG592536">
    <property type="protein sequence ID" value="AUR92036.1"/>
    <property type="molecule type" value="Genomic_DNA"/>
</dbReference>
<keyword evidence="2" id="KW-1185">Reference proteome</keyword>
<gene>
    <name evidence="1" type="ORF">NVP1169O_08</name>
</gene>
<accession>A0A2I7REF7</accession>
<dbReference type="InterPro" id="IPR036890">
    <property type="entry name" value="HATPase_C_sf"/>
</dbReference>
<dbReference type="SUPFAM" id="SSF55874">
    <property type="entry name" value="ATPase domain of HSP90 chaperone/DNA topoisomerase II/histidine kinase"/>
    <property type="match status" value="1"/>
</dbReference>
<protein>
    <submittedName>
        <fullName evidence="1">Histidine kinase-like ATPase</fullName>
    </submittedName>
</protein>
<organism evidence="1 2">
    <name type="scientific">Vibrio phage 1.169.O._10N.261.52.B1</name>
    <dbReference type="NCBI Taxonomy" id="1881213"/>
    <lineage>
        <taxon>Viruses</taxon>
        <taxon>Duplodnaviria</taxon>
        <taxon>Heunggongvirae</taxon>
        <taxon>Uroviricota</taxon>
        <taxon>Caudoviricetes</taxon>
        <taxon>Schitoviridae</taxon>
        <taxon>Mukerjeevirus</taxon>
        <taxon>Mukerjeevirus mv52B1</taxon>
    </lineage>
</organism>
<dbReference type="Proteomes" id="UP000267376">
    <property type="component" value="Segment"/>
</dbReference>
<dbReference type="GO" id="GO:0016301">
    <property type="term" value="F:kinase activity"/>
    <property type="evidence" value="ECO:0007669"/>
    <property type="project" value="UniProtKB-KW"/>
</dbReference>
<name>A0A2I7REF7_9CAUD</name>
<reference evidence="1 2" key="1">
    <citation type="submission" date="2017-11" db="EMBL/GenBank/DDBJ databases">
        <title>A major lineage of nontailed dsDNA viruses as unrecognized killers of marine bacteria.</title>
        <authorList>
            <person name="Kauffman K.M."/>
            <person name="Hussain F.A."/>
            <person name="Yang J."/>
            <person name="Arevalo P."/>
            <person name="Brown J.M."/>
            <person name="Chang W.K."/>
            <person name="VanInsberghe D."/>
            <person name="Elsherbini J."/>
            <person name="Cutler M.B."/>
            <person name="Kelly L."/>
            <person name="Polz M.F."/>
        </authorList>
    </citation>
    <scope>NUCLEOTIDE SEQUENCE [LARGE SCALE GENOMIC DNA]</scope>
</reference>
<proteinExistence type="predicted"/>
<evidence type="ECO:0000313" key="1">
    <source>
        <dbReference type="EMBL" id="AUR92036.1"/>
    </source>
</evidence>
<dbReference type="Gene3D" id="3.30.565.10">
    <property type="entry name" value="Histidine kinase-like ATPase, C-terminal domain"/>
    <property type="match status" value="1"/>
</dbReference>
<evidence type="ECO:0000313" key="2">
    <source>
        <dbReference type="Proteomes" id="UP000267376"/>
    </source>
</evidence>